<dbReference type="RefSeq" id="WP_067957173.1">
    <property type="nucleotide sequence ID" value="NZ_CP015005.1"/>
</dbReference>
<gene>
    <name evidence="2" type="ORF">AA2016_1549</name>
    <name evidence="3" type="ORF">FHS67_006787</name>
</gene>
<protein>
    <recommendedName>
        <fullName evidence="1">NadR/Ttd14 AAA domain-containing protein</fullName>
    </recommendedName>
</protein>
<dbReference type="InterPro" id="IPR027417">
    <property type="entry name" value="P-loop_NTPase"/>
</dbReference>
<evidence type="ECO:0000259" key="1">
    <source>
        <dbReference type="Pfam" id="PF13521"/>
    </source>
</evidence>
<dbReference type="Gene3D" id="3.40.50.300">
    <property type="entry name" value="P-loop containing nucleotide triphosphate hydrolases"/>
    <property type="match status" value="1"/>
</dbReference>
<evidence type="ECO:0000313" key="5">
    <source>
        <dbReference type="Proteomes" id="UP000577697"/>
    </source>
</evidence>
<organism evidence="2 4">
    <name type="scientific">Aminobacter aminovorans</name>
    <name type="common">Chelatobacter heintzii</name>
    <dbReference type="NCBI Taxonomy" id="83263"/>
    <lineage>
        <taxon>Bacteria</taxon>
        <taxon>Pseudomonadati</taxon>
        <taxon>Pseudomonadota</taxon>
        <taxon>Alphaproteobacteria</taxon>
        <taxon>Hyphomicrobiales</taxon>
        <taxon>Phyllobacteriaceae</taxon>
        <taxon>Aminobacter</taxon>
    </lineage>
</organism>
<dbReference type="EMBL" id="JACICB010000057">
    <property type="protein sequence ID" value="MBB3710420.1"/>
    <property type="molecule type" value="Genomic_DNA"/>
</dbReference>
<evidence type="ECO:0000313" key="2">
    <source>
        <dbReference type="EMBL" id="AMS40481.1"/>
    </source>
</evidence>
<dbReference type="Pfam" id="PF13521">
    <property type="entry name" value="AAA_28"/>
    <property type="match status" value="1"/>
</dbReference>
<reference evidence="2 4" key="1">
    <citation type="submission" date="2016-03" db="EMBL/GenBank/DDBJ databases">
        <title>Complete genome of Aminobacter aminovorans KCTC 2477.</title>
        <authorList>
            <person name="Kim K.M."/>
        </authorList>
    </citation>
    <scope>NUCLEOTIDE SEQUENCE [LARGE SCALE GENOMIC DNA]</scope>
    <source>
        <strain evidence="2 4">KCTC 2477</strain>
    </source>
</reference>
<dbReference type="Proteomes" id="UP000075755">
    <property type="component" value="Chromosome"/>
</dbReference>
<evidence type="ECO:0000313" key="3">
    <source>
        <dbReference type="EMBL" id="MBB3710420.1"/>
    </source>
</evidence>
<reference evidence="3 5" key="2">
    <citation type="submission" date="2020-08" db="EMBL/GenBank/DDBJ databases">
        <title>Genomic Encyclopedia of Type Strains, Phase IV (KMG-IV): sequencing the most valuable type-strain genomes for metagenomic binning, comparative biology and taxonomic classification.</title>
        <authorList>
            <person name="Goeker M."/>
        </authorList>
    </citation>
    <scope>NUCLEOTIDE SEQUENCE [LARGE SCALE GENOMIC DNA]</scope>
    <source>
        <strain evidence="3 5">DSM 10368</strain>
    </source>
</reference>
<evidence type="ECO:0000313" key="4">
    <source>
        <dbReference type="Proteomes" id="UP000075755"/>
    </source>
</evidence>
<dbReference type="InterPro" id="IPR038727">
    <property type="entry name" value="NadR/Ttd14_AAA_dom"/>
</dbReference>
<sequence length="184" mass="20216">MRIAVTGTHGSGKTTLIDDFVAAHPAYEHEQEPYWALAQHEGTPFADGATSADLEEQLEQSCAMILASVASPDIVYDRCPLDFVAYLEVVAVREGFEWVPSGKLLGRIEKALASLGLVVFLPLSRPDEIDVTIELPRLRSKVDTRLKAIIRDDKLGLLEGRPKILELRGTRAERLARLAEIVAG</sequence>
<feature type="domain" description="NadR/Ttd14 AAA" evidence="1">
    <location>
        <begin position="2"/>
        <end position="90"/>
    </location>
</feature>
<dbReference type="Proteomes" id="UP000577697">
    <property type="component" value="Unassembled WGS sequence"/>
</dbReference>
<dbReference type="AlphaFoldDB" id="A0AAC8YM09"/>
<accession>A0AAC8YM09</accession>
<dbReference type="EMBL" id="CP015005">
    <property type="protein sequence ID" value="AMS40481.1"/>
    <property type="molecule type" value="Genomic_DNA"/>
</dbReference>
<keyword evidence="5" id="KW-1185">Reference proteome</keyword>
<name>A0AAC8YM09_AMIAI</name>
<dbReference type="KEGG" id="aak:AA2016_1549"/>
<proteinExistence type="predicted"/>
<dbReference type="SUPFAM" id="SSF52540">
    <property type="entry name" value="P-loop containing nucleoside triphosphate hydrolases"/>
    <property type="match status" value="1"/>
</dbReference>